<dbReference type="Pfam" id="PF13561">
    <property type="entry name" value="adh_short_C2"/>
    <property type="match status" value="1"/>
</dbReference>
<organism evidence="3 4">
    <name type="scientific">Microbacterium salsuginis</name>
    <dbReference type="NCBI Taxonomy" id="2722803"/>
    <lineage>
        <taxon>Bacteria</taxon>
        <taxon>Bacillati</taxon>
        <taxon>Actinomycetota</taxon>
        <taxon>Actinomycetes</taxon>
        <taxon>Micrococcales</taxon>
        <taxon>Microbacteriaceae</taxon>
        <taxon>Microbacterium</taxon>
    </lineage>
</organism>
<keyword evidence="4" id="KW-1185">Reference proteome</keyword>
<dbReference type="PANTHER" id="PTHR24321">
    <property type="entry name" value="DEHYDROGENASES, SHORT CHAIN"/>
    <property type="match status" value="1"/>
</dbReference>
<dbReference type="EMBL" id="JABACI010000005">
    <property type="protein sequence ID" value="NLP85623.1"/>
    <property type="molecule type" value="Genomic_DNA"/>
</dbReference>
<keyword evidence="2" id="KW-0560">Oxidoreductase</keyword>
<evidence type="ECO:0000256" key="2">
    <source>
        <dbReference type="ARBA" id="ARBA00023002"/>
    </source>
</evidence>
<evidence type="ECO:0000313" key="3">
    <source>
        <dbReference type="EMBL" id="NLP85623.1"/>
    </source>
</evidence>
<dbReference type="PROSITE" id="PS00061">
    <property type="entry name" value="ADH_SHORT"/>
    <property type="match status" value="1"/>
</dbReference>
<evidence type="ECO:0000313" key="4">
    <source>
        <dbReference type="Proteomes" id="UP001429745"/>
    </source>
</evidence>
<dbReference type="Proteomes" id="UP001429745">
    <property type="component" value="Unassembled WGS sequence"/>
</dbReference>
<dbReference type="InterPro" id="IPR036291">
    <property type="entry name" value="NAD(P)-bd_dom_sf"/>
</dbReference>
<dbReference type="PANTHER" id="PTHR24321:SF8">
    <property type="entry name" value="ESTRADIOL 17-BETA-DEHYDROGENASE 8-RELATED"/>
    <property type="match status" value="1"/>
</dbReference>
<accession>A0ABX1KH53</accession>
<dbReference type="Gene3D" id="3.40.50.720">
    <property type="entry name" value="NAD(P)-binding Rossmann-like Domain"/>
    <property type="match status" value="1"/>
</dbReference>
<evidence type="ECO:0000256" key="1">
    <source>
        <dbReference type="ARBA" id="ARBA00006484"/>
    </source>
</evidence>
<name>A0ABX1KH53_9MICO</name>
<proteinExistence type="inferred from homology"/>
<dbReference type="InterPro" id="IPR002347">
    <property type="entry name" value="SDR_fam"/>
</dbReference>
<dbReference type="PRINTS" id="PR00081">
    <property type="entry name" value="GDHRDH"/>
</dbReference>
<comment type="caution">
    <text evidence="3">The sequence shown here is derived from an EMBL/GenBank/DDBJ whole genome shotgun (WGS) entry which is preliminary data.</text>
</comment>
<dbReference type="RefSeq" id="WP_168914103.1">
    <property type="nucleotide sequence ID" value="NZ_JABACI010000005.1"/>
</dbReference>
<sequence>MTRRFTVVTGAAGGIGSAIVDVLLARGEGVVAIDRRSTGRAESDAFAEVIGDAGDPRALDDAVRKAAGLGLLTGWVNNAAVFEDLWLDARQDGAVSAAISANLEPAVNGSAAAVRAFLNAGTPGAIVAVSSHQAVRPVRGSIAYATAKAALEGFTRSLAVDYGADGIRANAVALGSIRTQRYDDHLSSLPARERVEFEGAITALQPLGRVGEASEVATVVAFLLSDEASFVTGAVVPVDGGRAARGADPEERERPTNPS</sequence>
<dbReference type="CDD" id="cd05233">
    <property type="entry name" value="SDR_c"/>
    <property type="match status" value="1"/>
</dbReference>
<gene>
    <name evidence="3" type="ORF">HF576_17440</name>
</gene>
<comment type="similarity">
    <text evidence="1">Belongs to the short-chain dehydrogenases/reductases (SDR) family.</text>
</comment>
<protein>
    <submittedName>
        <fullName evidence="3">SDR family oxidoreductase</fullName>
    </submittedName>
</protein>
<reference evidence="3 4" key="1">
    <citation type="submission" date="2020-04" db="EMBL/GenBank/DDBJ databases">
        <title>CFH 90308 Microbacterium sp.</title>
        <authorList>
            <person name="Nie G."/>
            <person name="Ming H."/>
            <person name="Xia T."/>
        </authorList>
    </citation>
    <scope>NUCLEOTIDE SEQUENCE [LARGE SCALE GENOMIC DNA]</scope>
    <source>
        <strain evidence="3 4">CFH 90308</strain>
    </source>
</reference>
<dbReference type="PRINTS" id="PR00080">
    <property type="entry name" value="SDRFAMILY"/>
</dbReference>
<dbReference type="SUPFAM" id="SSF51735">
    <property type="entry name" value="NAD(P)-binding Rossmann-fold domains"/>
    <property type="match status" value="1"/>
</dbReference>
<dbReference type="InterPro" id="IPR020904">
    <property type="entry name" value="Sc_DH/Rdtase_CS"/>
</dbReference>